<evidence type="ECO:0000313" key="2">
    <source>
        <dbReference type="Proteomes" id="UP000638648"/>
    </source>
</evidence>
<evidence type="ECO:0000313" key="1">
    <source>
        <dbReference type="EMBL" id="MBE1603580.1"/>
    </source>
</evidence>
<sequence length="169" mass="18530">MTAPIIPPIFPSSVTPAGQPSLGHSLRLDDGDLVFDEQAHDLAEVTELDALSQALRLSINTQLGTDRLNVQFGFDRLAIGAYAYNLTTRKEYVKMQLVRCVGLDARVRDVHEVFFSDDPRAFDAQPQLDAVAQEQVVAAVRASRDYTVFVVIETVTNQPLTVDAEATLG</sequence>
<comment type="caution">
    <text evidence="1">The sequence shown here is derived from an EMBL/GenBank/DDBJ whole genome shotgun (WGS) entry which is preliminary data.</text>
</comment>
<reference evidence="1" key="1">
    <citation type="submission" date="2020-10" db="EMBL/GenBank/DDBJ databases">
        <title>Sequencing the genomes of 1000 actinobacteria strains.</title>
        <authorList>
            <person name="Klenk H.-P."/>
        </authorList>
    </citation>
    <scope>NUCLEOTIDE SEQUENCE</scope>
    <source>
        <strain evidence="1">DSM 45354</strain>
    </source>
</reference>
<dbReference type="AlphaFoldDB" id="A0A927MUJ9"/>
<protein>
    <submittedName>
        <fullName evidence="1">Uncharacterized protein</fullName>
    </submittedName>
</protein>
<gene>
    <name evidence="1" type="ORF">HEB94_000428</name>
</gene>
<name>A0A927MUJ9_9ACTN</name>
<keyword evidence="2" id="KW-1185">Reference proteome</keyword>
<accession>A0A927MUJ9</accession>
<proteinExistence type="predicted"/>
<dbReference type="EMBL" id="JADBEM010000001">
    <property type="protein sequence ID" value="MBE1603580.1"/>
    <property type="molecule type" value="Genomic_DNA"/>
</dbReference>
<dbReference type="RefSeq" id="WP_192748357.1">
    <property type="nucleotide sequence ID" value="NZ_BAABJL010000219.1"/>
</dbReference>
<dbReference type="Proteomes" id="UP000638648">
    <property type="component" value="Unassembled WGS sequence"/>
</dbReference>
<organism evidence="1 2">
    <name type="scientific">Actinopolymorpha pittospori</name>
    <dbReference type="NCBI Taxonomy" id="648752"/>
    <lineage>
        <taxon>Bacteria</taxon>
        <taxon>Bacillati</taxon>
        <taxon>Actinomycetota</taxon>
        <taxon>Actinomycetes</taxon>
        <taxon>Propionibacteriales</taxon>
        <taxon>Actinopolymorphaceae</taxon>
        <taxon>Actinopolymorpha</taxon>
    </lineage>
</organism>